<organism evidence="1 2">
    <name type="scientific">Anabas testudineus</name>
    <name type="common">Climbing perch</name>
    <name type="synonym">Anthias testudineus</name>
    <dbReference type="NCBI Taxonomy" id="64144"/>
    <lineage>
        <taxon>Eukaryota</taxon>
        <taxon>Metazoa</taxon>
        <taxon>Chordata</taxon>
        <taxon>Craniata</taxon>
        <taxon>Vertebrata</taxon>
        <taxon>Euteleostomi</taxon>
        <taxon>Actinopterygii</taxon>
        <taxon>Neopterygii</taxon>
        <taxon>Teleostei</taxon>
        <taxon>Neoteleostei</taxon>
        <taxon>Acanthomorphata</taxon>
        <taxon>Anabantaria</taxon>
        <taxon>Anabantiformes</taxon>
        <taxon>Anabantoidei</taxon>
        <taxon>Anabantidae</taxon>
        <taxon>Anabas</taxon>
    </lineage>
</organism>
<dbReference type="InParanoid" id="A0A3Q1IRW2"/>
<evidence type="ECO:0000313" key="2">
    <source>
        <dbReference type="Proteomes" id="UP000265040"/>
    </source>
</evidence>
<proteinExistence type="predicted"/>
<dbReference type="Ensembl" id="ENSATET00000022347.2">
    <property type="protein sequence ID" value="ENSATEP00000021984.2"/>
    <property type="gene ID" value="ENSATEG00000015262.2"/>
</dbReference>
<reference evidence="1" key="2">
    <citation type="submission" date="2025-08" db="UniProtKB">
        <authorList>
            <consortium name="Ensembl"/>
        </authorList>
    </citation>
    <scope>IDENTIFICATION</scope>
</reference>
<reference evidence="1" key="3">
    <citation type="submission" date="2025-09" db="UniProtKB">
        <authorList>
            <consortium name="Ensembl"/>
        </authorList>
    </citation>
    <scope>IDENTIFICATION</scope>
</reference>
<protein>
    <submittedName>
        <fullName evidence="1">Uncharacterized protein</fullName>
    </submittedName>
</protein>
<reference evidence="1" key="1">
    <citation type="submission" date="2021-04" db="EMBL/GenBank/DDBJ databases">
        <authorList>
            <consortium name="Wellcome Sanger Institute Data Sharing"/>
        </authorList>
    </citation>
    <scope>NUCLEOTIDE SEQUENCE [LARGE SCALE GENOMIC DNA]</scope>
</reference>
<keyword evidence="2" id="KW-1185">Reference proteome</keyword>
<dbReference type="AlphaFoldDB" id="A0A3Q1IRW2"/>
<name>A0A3Q1IRW2_ANATE</name>
<accession>A0A3Q1IRW2</accession>
<sequence>MWLCKRKKKVLTEPLFSVIHISCMHLMLLDSDFLWLPEYKCLSCCQSINPKASESSGYIHTSDRFRKQVCDVMSHTNILWDPL</sequence>
<dbReference type="Proteomes" id="UP000265040">
    <property type="component" value="Chromosome 10"/>
</dbReference>
<evidence type="ECO:0000313" key="1">
    <source>
        <dbReference type="Ensembl" id="ENSATEP00000021984.2"/>
    </source>
</evidence>